<dbReference type="STRING" id="280093.SAMN05443373_10643"/>
<dbReference type="Proteomes" id="UP000184384">
    <property type="component" value="Unassembled WGS sequence"/>
</dbReference>
<evidence type="ECO:0000313" key="2">
    <source>
        <dbReference type="EMBL" id="SHH00803.1"/>
    </source>
</evidence>
<keyword evidence="4" id="KW-1185">Reference proteome</keyword>
<proteinExistence type="predicted"/>
<dbReference type="EMBL" id="FQWO01000006">
    <property type="protein sequence ID" value="SHH00803.1"/>
    <property type="molecule type" value="Genomic_DNA"/>
</dbReference>
<dbReference type="InterPro" id="IPR036249">
    <property type="entry name" value="Thioredoxin-like_sf"/>
</dbReference>
<dbReference type="EMBL" id="PVUB01000002">
    <property type="protein sequence ID" value="PRZ26472.1"/>
    <property type="molecule type" value="Genomic_DNA"/>
</dbReference>
<dbReference type="Gene3D" id="3.40.30.10">
    <property type="entry name" value="Glutaredoxin"/>
    <property type="match status" value="1"/>
</dbReference>
<organism evidence="2 3">
    <name type="scientific">Flavobacterium granuli</name>
    <dbReference type="NCBI Taxonomy" id="280093"/>
    <lineage>
        <taxon>Bacteria</taxon>
        <taxon>Pseudomonadati</taxon>
        <taxon>Bacteroidota</taxon>
        <taxon>Flavobacteriia</taxon>
        <taxon>Flavobacteriales</taxon>
        <taxon>Flavobacteriaceae</taxon>
        <taxon>Flavobacterium</taxon>
    </lineage>
</organism>
<dbReference type="AlphaFoldDB" id="A0A1M5PHT2"/>
<dbReference type="OrthoDB" id="6120799at2"/>
<evidence type="ECO:0000313" key="1">
    <source>
        <dbReference type="EMBL" id="PRZ26472.1"/>
    </source>
</evidence>
<dbReference type="Pfam" id="PF14595">
    <property type="entry name" value="Thioredoxin_9"/>
    <property type="match status" value="1"/>
</dbReference>
<accession>A0A1M5PHT2</accession>
<reference evidence="1 4" key="3">
    <citation type="submission" date="2018-03" db="EMBL/GenBank/DDBJ databases">
        <title>Genomic Encyclopedia of Archaeal and Bacterial Type Strains, Phase II (KMG-II): from individual species to whole genera.</title>
        <authorList>
            <person name="Goeker M."/>
        </authorList>
    </citation>
    <scope>NUCLEOTIDE SEQUENCE [LARGE SCALE GENOMIC DNA]</scope>
    <source>
        <strain evidence="1 4">DSM 17797</strain>
    </source>
</reference>
<evidence type="ECO:0000313" key="3">
    <source>
        <dbReference type="Proteomes" id="UP000184384"/>
    </source>
</evidence>
<reference evidence="2" key="2">
    <citation type="submission" date="2016-11" db="EMBL/GenBank/DDBJ databases">
        <authorList>
            <person name="Jaros S."/>
            <person name="Januszkiewicz K."/>
            <person name="Wedrychowicz H."/>
        </authorList>
    </citation>
    <scope>NUCLEOTIDE SEQUENCE [LARGE SCALE GENOMIC DNA]</scope>
    <source>
        <strain evidence="2">DSM 19729</strain>
    </source>
</reference>
<gene>
    <name evidence="1" type="ORF">BC624_102446</name>
    <name evidence="2" type="ORF">SAMN05443373_10643</name>
</gene>
<name>A0A1M5PHT2_9FLAO</name>
<dbReference type="RefSeq" id="WP_072943500.1">
    <property type="nucleotide sequence ID" value="NZ_FQWO01000006.1"/>
</dbReference>
<protein>
    <submittedName>
        <fullName evidence="1 2">Thioredoxin</fullName>
    </submittedName>
</protein>
<reference evidence="3" key="1">
    <citation type="submission" date="2016-11" db="EMBL/GenBank/DDBJ databases">
        <authorList>
            <person name="Varghese N."/>
            <person name="Submissions S."/>
        </authorList>
    </citation>
    <scope>NUCLEOTIDE SEQUENCE [LARGE SCALE GENOMIC DNA]</scope>
    <source>
        <strain evidence="3">DSM 19729</strain>
    </source>
</reference>
<evidence type="ECO:0000313" key="4">
    <source>
        <dbReference type="Proteomes" id="UP000237771"/>
    </source>
</evidence>
<sequence>MKASIAKALFKSYSYPEYRKIVTDLLLEEKSTGNEQSEELTNYSHLNETRMNRLEKTLKVSDEVSQKLKSLRKDYLWLVISEGWCGDAAQLLPVFNKMAVASEGKIELKVVLRDENLELMDLFLTNKGRAIPKLILINRATGGALAHWGPRPKGASDLIQNYKKEHGVVDEKAKTDLQLWYLHDKGISTQNELLDMMLDIDTVDDHEK</sequence>
<dbReference type="Proteomes" id="UP000237771">
    <property type="component" value="Unassembled WGS sequence"/>
</dbReference>
<dbReference type="SUPFAM" id="SSF52833">
    <property type="entry name" value="Thioredoxin-like"/>
    <property type="match status" value="1"/>
</dbReference>